<organism evidence="4 5">
    <name type="scientific">Rathayibacter oskolensis</name>
    <dbReference type="NCBI Taxonomy" id="1891671"/>
    <lineage>
        <taxon>Bacteria</taxon>
        <taxon>Bacillati</taxon>
        <taxon>Actinomycetota</taxon>
        <taxon>Actinomycetes</taxon>
        <taxon>Micrococcales</taxon>
        <taxon>Microbacteriaceae</taxon>
        <taxon>Rathayibacter</taxon>
    </lineage>
</organism>
<dbReference type="Proteomes" id="UP000193711">
    <property type="component" value="Unassembled WGS sequence"/>
</dbReference>
<keyword evidence="2" id="KW-0378">Hydrolase</keyword>
<dbReference type="AlphaFoldDB" id="A0A1X7MXK3"/>
<dbReference type="PROSITE" id="PS51462">
    <property type="entry name" value="NUDIX"/>
    <property type="match status" value="1"/>
</dbReference>
<dbReference type="InterPro" id="IPR015797">
    <property type="entry name" value="NUDIX_hydrolase-like_dom_sf"/>
</dbReference>
<evidence type="ECO:0000256" key="2">
    <source>
        <dbReference type="ARBA" id="ARBA00022801"/>
    </source>
</evidence>
<dbReference type="GO" id="GO:0016787">
    <property type="term" value="F:hydrolase activity"/>
    <property type="evidence" value="ECO:0007669"/>
    <property type="project" value="UniProtKB-KW"/>
</dbReference>
<proteinExistence type="inferred from homology"/>
<dbReference type="EMBL" id="FXBM01000001">
    <property type="protein sequence ID" value="SMH29129.1"/>
    <property type="molecule type" value="Genomic_DNA"/>
</dbReference>
<dbReference type="PANTHER" id="PTHR43736">
    <property type="entry name" value="ADP-RIBOSE PYROPHOSPHATASE"/>
    <property type="match status" value="1"/>
</dbReference>
<dbReference type="PROSITE" id="PS00893">
    <property type="entry name" value="NUDIX_BOX"/>
    <property type="match status" value="1"/>
</dbReference>
<evidence type="ECO:0000313" key="5">
    <source>
        <dbReference type="Proteomes" id="UP000193711"/>
    </source>
</evidence>
<reference evidence="5" key="1">
    <citation type="submission" date="2017-04" db="EMBL/GenBank/DDBJ databases">
        <authorList>
            <person name="Varghese N."/>
            <person name="Submissions S."/>
        </authorList>
    </citation>
    <scope>NUCLEOTIDE SEQUENCE [LARGE SCALE GENOMIC DNA]</scope>
    <source>
        <strain evidence="5">VKM Ac-2121</strain>
    </source>
</reference>
<accession>A0A1X7MXK3</accession>
<evidence type="ECO:0000313" key="4">
    <source>
        <dbReference type="EMBL" id="SMH29129.1"/>
    </source>
</evidence>
<evidence type="ECO:0000256" key="1">
    <source>
        <dbReference type="ARBA" id="ARBA00005582"/>
    </source>
</evidence>
<dbReference type="SUPFAM" id="SSF55811">
    <property type="entry name" value="Nudix"/>
    <property type="match status" value="1"/>
</dbReference>
<dbReference type="STRING" id="1891671.SAMN06295885_0271"/>
<dbReference type="InterPro" id="IPR020084">
    <property type="entry name" value="NUDIX_hydrolase_CS"/>
</dbReference>
<dbReference type="PANTHER" id="PTHR43736:SF1">
    <property type="entry name" value="DIHYDRONEOPTERIN TRIPHOSPHATE DIPHOSPHATASE"/>
    <property type="match status" value="1"/>
</dbReference>
<dbReference type="InterPro" id="IPR000086">
    <property type="entry name" value="NUDIX_hydrolase_dom"/>
</dbReference>
<dbReference type="Pfam" id="PF00293">
    <property type="entry name" value="NUDIX"/>
    <property type="match status" value="1"/>
</dbReference>
<name>A0A1X7MXK3_9MICO</name>
<keyword evidence="5" id="KW-1185">Reference proteome</keyword>
<sequence length="133" mass="14188">MSSLPPILVSAVAVVRDRRLLMVTARGRDVVYLPGGKVDPGETGAEAAAREAEEELGAAPTRLEELFTVREQAHGEPEGREVHMTVFAAELGAEPRASGEIDSLHWIDSSQAHRCPPAGVATLTRLRALGLVD</sequence>
<comment type="similarity">
    <text evidence="1">Belongs to the Nudix hydrolase family.</text>
</comment>
<dbReference type="RefSeq" id="WP_085474816.1">
    <property type="nucleotide sequence ID" value="NZ_FXBM01000001.1"/>
</dbReference>
<feature type="domain" description="Nudix hydrolase" evidence="3">
    <location>
        <begin position="5"/>
        <end position="133"/>
    </location>
</feature>
<evidence type="ECO:0000259" key="3">
    <source>
        <dbReference type="PROSITE" id="PS51462"/>
    </source>
</evidence>
<dbReference type="OrthoDB" id="9801098at2"/>
<protein>
    <submittedName>
        <fullName evidence="4">ADP-ribose pyrophosphatase YjhB, NUDIX family</fullName>
    </submittedName>
</protein>
<gene>
    <name evidence="4" type="ORF">SAMN06295885_0271</name>
</gene>
<dbReference type="Gene3D" id="3.90.79.10">
    <property type="entry name" value="Nucleoside Triphosphate Pyrophosphohydrolase"/>
    <property type="match status" value="1"/>
</dbReference>